<feature type="region of interest" description="Disordered" evidence="1">
    <location>
        <begin position="255"/>
        <end position="307"/>
    </location>
</feature>
<keyword evidence="5" id="KW-1185">Reference proteome</keyword>
<dbReference type="GO" id="GO:0061632">
    <property type="term" value="F:RNA lariat debranching enzyme activator activity"/>
    <property type="evidence" value="ECO:0007669"/>
    <property type="project" value="TreeGrafter"/>
</dbReference>
<sequence length="552" mass="60854">MAGTKIFVFGSLNGQLEPAFKKLSALHAKNNFSLAMVTGNLFAEAQDDDTVTALLDGRISIPCPTYFTVGSTALPPAVVQKIEADEEIAPNLHYLGKRSVTKTEDGVRIVTLGGVLDTEVVAGQSKEQHLPFHTADDAKSLKGANSADILLTALWPAGVWKGPTTSPPPQPASIPATDAIAELCAALKPRYHFAPSHEDYFYEREPFFHPPAADNTEQSFEVTRFISMAPYGNAAKAKSMYAFTLSKEPLTALPAGSTVSPFMPPRAKKRPAQDSGTYSRFANTHDDDNRRRKHRRRERSPPPGPDRCFFCLANPNLSTHMVVSIGEDAYLATAKGPLPSNTTFADRGVNFPGHMVIVPLTHAPTVTAAAMGQEDAERTFKEMTRFRESMQAAVSAKSKRKLGAVTFEINRARGIHAHWQFCAVPAELVSKNLVEAAFRVEAENQKLPKFEVKDFGTGDEVEGEYFRVWIWAEEEDDDKGGVDGGKIVGKSLLMRFDEGVRFDLQFGRRVLAKLLGLEDRMVWQDIQQTEEEEKADAGAFREAFKEWDFTLA</sequence>
<evidence type="ECO:0000259" key="3">
    <source>
        <dbReference type="Pfam" id="PF04677"/>
    </source>
</evidence>
<reference evidence="4 5" key="1">
    <citation type="submission" date="2018-08" db="EMBL/GenBank/DDBJ databases">
        <title>Draft genome of the lignicolous fungus Coniochaeta pulveracea.</title>
        <authorList>
            <person name="Borstlap C.J."/>
            <person name="De Witt R.N."/>
            <person name="Botha A."/>
            <person name="Volschenk H."/>
        </authorList>
    </citation>
    <scope>NUCLEOTIDE SEQUENCE [LARGE SCALE GENOMIC DNA]</scope>
    <source>
        <strain evidence="4 5">CAB683</strain>
    </source>
</reference>
<organism evidence="4 5">
    <name type="scientific">Coniochaeta pulveracea</name>
    <dbReference type="NCBI Taxonomy" id="177199"/>
    <lineage>
        <taxon>Eukaryota</taxon>
        <taxon>Fungi</taxon>
        <taxon>Dikarya</taxon>
        <taxon>Ascomycota</taxon>
        <taxon>Pezizomycotina</taxon>
        <taxon>Sordariomycetes</taxon>
        <taxon>Sordariomycetidae</taxon>
        <taxon>Coniochaetales</taxon>
        <taxon>Coniochaetaceae</taxon>
        <taxon>Coniochaeta</taxon>
    </lineage>
</organism>
<comment type="caution">
    <text evidence="4">The sequence shown here is derived from an EMBL/GenBank/DDBJ whole genome shotgun (WGS) entry which is preliminary data.</text>
</comment>
<gene>
    <name evidence="4" type="ORF">DL546_007358</name>
</gene>
<dbReference type="STRING" id="177199.A0A420YDZ1"/>
<dbReference type="InterPro" id="IPR006768">
    <property type="entry name" value="Cwf19-like_C_dom-1"/>
</dbReference>
<dbReference type="GO" id="GO:0000398">
    <property type="term" value="P:mRNA splicing, via spliceosome"/>
    <property type="evidence" value="ECO:0007669"/>
    <property type="project" value="TreeGrafter"/>
</dbReference>
<name>A0A420YDZ1_9PEZI</name>
<accession>A0A420YDZ1</accession>
<evidence type="ECO:0000313" key="4">
    <source>
        <dbReference type="EMBL" id="RKU46139.1"/>
    </source>
</evidence>
<dbReference type="PANTHER" id="PTHR12072:SF4">
    <property type="entry name" value="CWF19-LIKE PROTEIN 1"/>
    <property type="match status" value="1"/>
</dbReference>
<dbReference type="Pfam" id="PF04676">
    <property type="entry name" value="CwfJ_C_2"/>
    <property type="match status" value="1"/>
</dbReference>
<evidence type="ECO:0000259" key="2">
    <source>
        <dbReference type="Pfam" id="PF04676"/>
    </source>
</evidence>
<feature type="domain" description="Cwf19-like C-terminal" evidence="3">
    <location>
        <begin position="304"/>
        <end position="431"/>
    </location>
</feature>
<dbReference type="InterPro" id="IPR006767">
    <property type="entry name" value="Cwf19-like_C_dom-2"/>
</dbReference>
<dbReference type="PANTHER" id="PTHR12072">
    <property type="entry name" value="CWF19, CELL CYCLE CONTROL PROTEIN"/>
    <property type="match status" value="1"/>
</dbReference>
<dbReference type="Pfam" id="PF04677">
    <property type="entry name" value="CwfJ_C_1"/>
    <property type="match status" value="1"/>
</dbReference>
<evidence type="ECO:0000256" key="1">
    <source>
        <dbReference type="SAM" id="MobiDB-lite"/>
    </source>
</evidence>
<dbReference type="InterPro" id="IPR040194">
    <property type="entry name" value="Cwf19-like"/>
</dbReference>
<dbReference type="AlphaFoldDB" id="A0A420YDZ1"/>
<protein>
    <recommendedName>
        <fullName evidence="6">CwfJ domain protein</fullName>
    </recommendedName>
</protein>
<evidence type="ECO:0000313" key="5">
    <source>
        <dbReference type="Proteomes" id="UP000275385"/>
    </source>
</evidence>
<dbReference type="GO" id="GO:0071014">
    <property type="term" value="C:post-mRNA release spliceosomal complex"/>
    <property type="evidence" value="ECO:0007669"/>
    <property type="project" value="TreeGrafter"/>
</dbReference>
<dbReference type="Proteomes" id="UP000275385">
    <property type="component" value="Unassembled WGS sequence"/>
</dbReference>
<feature type="domain" description="Cwf19-like protein C-terminal" evidence="2">
    <location>
        <begin position="465"/>
        <end position="550"/>
    </location>
</feature>
<dbReference type="OrthoDB" id="444325at2759"/>
<dbReference type="EMBL" id="QVQW01000016">
    <property type="protein sequence ID" value="RKU46139.1"/>
    <property type="molecule type" value="Genomic_DNA"/>
</dbReference>
<dbReference type="CDD" id="cd07380">
    <property type="entry name" value="MPP_CWF19_N"/>
    <property type="match status" value="1"/>
</dbReference>
<proteinExistence type="predicted"/>
<evidence type="ECO:0008006" key="6">
    <source>
        <dbReference type="Google" id="ProtNLM"/>
    </source>
</evidence>